<dbReference type="GO" id="GO:0003723">
    <property type="term" value="F:RNA binding"/>
    <property type="evidence" value="ECO:0007669"/>
    <property type="project" value="TreeGrafter"/>
</dbReference>
<evidence type="ECO:0000313" key="3">
    <source>
        <dbReference type="EMBL" id="EER03752.1"/>
    </source>
</evidence>
<gene>
    <name evidence="3" type="ORF">Pmar_PMAR023050</name>
</gene>
<feature type="region of interest" description="Disordered" evidence="1">
    <location>
        <begin position="390"/>
        <end position="438"/>
    </location>
</feature>
<dbReference type="InterPro" id="IPR039726">
    <property type="entry name" value="Prp40-like"/>
</dbReference>
<feature type="compositionally biased region" description="Basic and acidic residues" evidence="1">
    <location>
        <begin position="427"/>
        <end position="438"/>
    </location>
</feature>
<protein>
    <recommendedName>
        <fullName evidence="2">WW domain-containing protein</fullName>
    </recommendedName>
</protein>
<sequence length="438" mass="49386">MIPGIPPPLPPKAPTGASTGPILPPPAPPVPMPPPLTAAPGALLMPPLPMGVPPTPSPTEGVFGAPTTGQLVTPAQMGWCEVQTSDGRVYYFHPTTKESTWEKPRDLQSEVEKANDTEWKEYHIWDGRSFFYNPRTYVSCWEVPPAVRKARGALEGGVDRGSSDMMGEGNSGSLGEEVGGGEKANKTESEKRADFRQMLIDNGVDLSWKWSQVADLAKKDMRYHALPTVAEKKQVFAEYLLHAQRLAQQKERDEKRMMMYEMVKALQQWKAMTEDAKYEQLAGDKEMTGKAWWGKLTERERMSLFEAFADDYCEIQKKNRQARDERNMQLLKKALKESGNVTYDMSIADLEGVKEISSLDCWKQLQPNQRVTVWRTCTAAETRRLKNMMDSGTSTYTHKERRMRKEREAAKTLTGTAVQQQSPQIDSRGRKIGEKSKR</sequence>
<dbReference type="Gene3D" id="2.20.70.10">
    <property type="match status" value="2"/>
</dbReference>
<dbReference type="EMBL" id="GG682149">
    <property type="protein sequence ID" value="EER03752.1"/>
    <property type="molecule type" value="Genomic_DNA"/>
</dbReference>
<dbReference type="CDD" id="cd00201">
    <property type="entry name" value="WW"/>
    <property type="match status" value="1"/>
</dbReference>
<feature type="region of interest" description="Disordered" evidence="1">
    <location>
        <begin position="1"/>
        <end position="35"/>
    </location>
</feature>
<dbReference type="PANTHER" id="PTHR11864:SF0">
    <property type="entry name" value="PRP40 PRE-MRNA PROCESSING FACTOR 40 HOMOLOG A (YEAST)"/>
    <property type="match status" value="1"/>
</dbReference>
<dbReference type="SMART" id="SM00456">
    <property type="entry name" value="WW"/>
    <property type="match status" value="2"/>
</dbReference>
<dbReference type="InParanoid" id="C5LHZ8"/>
<dbReference type="PANTHER" id="PTHR11864">
    <property type="entry name" value="PRE-MRNA-PROCESSING PROTEIN PRP40"/>
    <property type="match status" value="1"/>
</dbReference>
<feature type="region of interest" description="Disordered" evidence="1">
    <location>
        <begin position="155"/>
        <end position="190"/>
    </location>
</feature>
<dbReference type="InterPro" id="IPR036020">
    <property type="entry name" value="WW_dom_sf"/>
</dbReference>
<dbReference type="SMART" id="SM00441">
    <property type="entry name" value="FF"/>
    <property type="match status" value="1"/>
</dbReference>
<dbReference type="PROSITE" id="PS01159">
    <property type="entry name" value="WW_DOMAIN_1"/>
    <property type="match status" value="2"/>
</dbReference>
<feature type="compositionally biased region" description="Polar residues" evidence="1">
    <location>
        <begin position="413"/>
        <end position="425"/>
    </location>
</feature>
<dbReference type="PROSITE" id="PS50020">
    <property type="entry name" value="WW_DOMAIN_2"/>
    <property type="match status" value="2"/>
</dbReference>
<evidence type="ECO:0000259" key="2">
    <source>
        <dbReference type="PROSITE" id="PS50020"/>
    </source>
</evidence>
<feature type="compositionally biased region" description="Pro residues" evidence="1">
    <location>
        <begin position="1"/>
        <end position="13"/>
    </location>
</feature>
<dbReference type="InterPro" id="IPR001202">
    <property type="entry name" value="WW_dom"/>
</dbReference>
<reference evidence="3 4" key="1">
    <citation type="submission" date="2008-07" db="EMBL/GenBank/DDBJ databases">
        <authorList>
            <person name="El-Sayed N."/>
            <person name="Caler E."/>
            <person name="Inman J."/>
            <person name="Amedeo P."/>
            <person name="Hass B."/>
            <person name="Wortman J."/>
        </authorList>
    </citation>
    <scope>NUCLEOTIDE SEQUENCE [LARGE SCALE GENOMIC DNA]</scope>
    <source>
        <strain evidence="4">ATCC 50983 / TXsc</strain>
    </source>
</reference>
<evidence type="ECO:0000313" key="4">
    <source>
        <dbReference type="Proteomes" id="UP000007800"/>
    </source>
</evidence>
<feature type="domain" description="WW" evidence="2">
    <location>
        <begin position="73"/>
        <end position="106"/>
    </location>
</feature>
<dbReference type="Proteomes" id="UP000007800">
    <property type="component" value="Unassembled WGS sequence"/>
</dbReference>
<dbReference type="Pfam" id="PF00397">
    <property type="entry name" value="WW"/>
    <property type="match status" value="1"/>
</dbReference>
<feature type="compositionally biased region" description="Pro residues" evidence="1">
    <location>
        <begin position="22"/>
        <end position="35"/>
    </location>
</feature>
<dbReference type="SUPFAM" id="SSF51045">
    <property type="entry name" value="WW domain"/>
    <property type="match status" value="2"/>
</dbReference>
<dbReference type="GO" id="GO:0071004">
    <property type="term" value="C:U2-type prespliceosome"/>
    <property type="evidence" value="ECO:0007669"/>
    <property type="project" value="TreeGrafter"/>
</dbReference>
<dbReference type="GO" id="GO:0005685">
    <property type="term" value="C:U1 snRNP"/>
    <property type="evidence" value="ECO:0007669"/>
    <property type="project" value="TreeGrafter"/>
</dbReference>
<dbReference type="AlphaFoldDB" id="C5LHZ8"/>
<dbReference type="Gene3D" id="1.10.10.440">
    <property type="entry name" value="FF domain"/>
    <property type="match status" value="1"/>
</dbReference>
<organism evidence="4">
    <name type="scientific">Perkinsus marinus (strain ATCC 50983 / TXsc)</name>
    <dbReference type="NCBI Taxonomy" id="423536"/>
    <lineage>
        <taxon>Eukaryota</taxon>
        <taxon>Sar</taxon>
        <taxon>Alveolata</taxon>
        <taxon>Perkinsozoa</taxon>
        <taxon>Perkinsea</taxon>
        <taxon>Perkinsida</taxon>
        <taxon>Perkinsidae</taxon>
        <taxon>Perkinsus</taxon>
    </lineage>
</organism>
<keyword evidence="4" id="KW-1185">Reference proteome</keyword>
<dbReference type="Pfam" id="PF01846">
    <property type="entry name" value="FF"/>
    <property type="match status" value="1"/>
</dbReference>
<name>C5LHZ8_PERM5</name>
<dbReference type="OrthoDB" id="434604at2759"/>
<proteinExistence type="predicted"/>
<feature type="compositionally biased region" description="Gly residues" evidence="1">
    <location>
        <begin position="169"/>
        <end position="182"/>
    </location>
</feature>
<dbReference type="InterPro" id="IPR036517">
    <property type="entry name" value="FF_domain_sf"/>
</dbReference>
<dbReference type="GeneID" id="9048245"/>
<accession>C5LHZ8</accession>
<dbReference type="SUPFAM" id="SSF81698">
    <property type="entry name" value="FF domain"/>
    <property type="match status" value="1"/>
</dbReference>
<evidence type="ECO:0000256" key="1">
    <source>
        <dbReference type="SAM" id="MobiDB-lite"/>
    </source>
</evidence>
<dbReference type="RefSeq" id="XP_002771936.1">
    <property type="nucleotide sequence ID" value="XM_002771890.1"/>
</dbReference>
<dbReference type="GO" id="GO:0045292">
    <property type="term" value="P:mRNA cis splicing, via spliceosome"/>
    <property type="evidence" value="ECO:0007669"/>
    <property type="project" value="InterPro"/>
</dbReference>
<feature type="domain" description="WW" evidence="2">
    <location>
        <begin position="119"/>
        <end position="146"/>
    </location>
</feature>
<dbReference type="InterPro" id="IPR002713">
    <property type="entry name" value="FF_domain"/>
</dbReference>